<dbReference type="InterPro" id="IPR006553">
    <property type="entry name" value="Leu-rich_rpt_Cys-con_subtyp"/>
</dbReference>
<comment type="caution">
    <text evidence="4">The sequence shown here is derived from an EMBL/GenBank/DDBJ whole genome shotgun (WGS) entry which is preliminary data.</text>
</comment>
<feature type="domain" description="DNA repair protein rhp7 treble clef" evidence="2">
    <location>
        <begin position="215"/>
        <end position="251"/>
    </location>
</feature>
<feature type="compositionally biased region" description="Low complexity" evidence="1">
    <location>
        <begin position="123"/>
        <end position="158"/>
    </location>
</feature>
<feature type="domain" description="F-box/LRR-repeat protein 15-like leucin rich repeat" evidence="3">
    <location>
        <begin position="428"/>
        <end position="636"/>
    </location>
</feature>
<feature type="compositionally biased region" description="Basic and acidic residues" evidence="1">
    <location>
        <begin position="57"/>
        <end position="70"/>
    </location>
</feature>
<dbReference type="Pfam" id="PF25372">
    <property type="entry name" value="DUF7885"/>
    <property type="match status" value="1"/>
</dbReference>
<dbReference type="InterPro" id="IPR057207">
    <property type="entry name" value="FBXL15_LRR"/>
</dbReference>
<evidence type="ECO:0000256" key="1">
    <source>
        <dbReference type="SAM" id="MobiDB-lite"/>
    </source>
</evidence>
<evidence type="ECO:0000313" key="4">
    <source>
        <dbReference type="EMBL" id="KAL0638987.1"/>
    </source>
</evidence>
<dbReference type="Gene3D" id="3.80.10.10">
    <property type="entry name" value="Ribonuclease Inhibitor"/>
    <property type="match status" value="2"/>
</dbReference>
<evidence type="ECO:0000259" key="2">
    <source>
        <dbReference type="Pfam" id="PF23550"/>
    </source>
</evidence>
<organism evidence="4 5">
    <name type="scientific">Discina gigas</name>
    <dbReference type="NCBI Taxonomy" id="1032678"/>
    <lineage>
        <taxon>Eukaryota</taxon>
        <taxon>Fungi</taxon>
        <taxon>Dikarya</taxon>
        <taxon>Ascomycota</taxon>
        <taxon>Pezizomycotina</taxon>
        <taxon>Pezizomycetes</taxon>
        <taxon>Pezizales</taxon>
        <taxon>Discinaceae</taxon>
        <taxon>Discina</taxon>
    </lineage>
</organism>
<dbReference type="PANTHER" id="PTHR13318">
    <property type="entry name" value="PARTNER OF PAIRED, ISOFORM B-RELATED"/>
    <property type="match status" value="1"/>
</dbReference>
<reference evidence="4 5" key="1">
    <citation type="submission" date="2024-02" db="EMBL/GenBank/DDBJ databases">
        <title>Discinaceae phylogenomics.</title>
        <authorList>
            <person name="Dirks A.C."/>
            <person name="James T.Y."/>
        </authorList>
    </citation>
    <scope>NUCLEOTIDE SEQUENCE [LARGE SCALE GENOMIC DNA]</scope>
    <source>
        <strain evidence="4 5">ACD0624</strain>
    </source>
</reference>
<evidence type="ECO:0000313" key="5">
    <source>
        <dbReference type="Proteomes" id="UP001447188"/>
    </source>
</evidence>
<dbReference type="Proteomes" id="UP001447188">
    <property type="component" value="Unassembled WGS sequence"/>
</dbReference>
<keyword evidence="4" id="KW-0238">DNA-binding</keyword>
<dbReference type="InterPro" id="IPR056451">
    <property type="entry name" value="Znf_Tbcl_Rhp7"/>
</dbReference>
<dbReference type="EMBL" id="JBBBZM010000016">
    <property type="protein sequence ID" value="KAL0638987.1"/>
    <property type="molecule type" value="Genomic_DNA"/>
</dbReference>
<feature type="region of interest" description="Disordered" evidence="1">
    <location>
        <begin position="29"/>
        <end position="98"/>
    </location>
</feature>
<protein>
    <submittedName>
        <fullName evidence="4">UV-damaged DNA-binding protein rad7</fullName>
    </submittedName>
</protein>
<dbReference type="GO" id="GO:0003677">
    <property type="term" value="F:DNA binding"/>
    <property type="evidence" value="ECO:0007669"/>
    <property type="project" value="UniProtKB-KW"/>
</dbReference>
<accession>A0ABR3GSU9</accession>
<keyword evidence="5" id="KW-1185">Reference proteome</keyword>
<name>A0ABR3GSU9_9PEZI</name>
<feature type="compositionally biased region" description="Low complexity" evidence="1">
    <location>
        <begin position="171"/>
        <end position="186"/>
    </location>
</feature>
<proteinExistence type="predicted"/>
<dbReference type="SMART" id="SM00367">
    <property type="entry name" value="LRR_CC"/>
    <property type="match status" value="6"/>
</dbReference>
<dbReference type="Pfam" id="PF23550">
    <property type="entry name" value="zf_Tbcl_Rhp7"/>
    <property type="match status" value="1"/>
</dbReference>
<feature type="compositionally biased region" description="Polar residues" evidence="1">
    <location>
        <begin position="36"/>
        <end position="52"/>
    </location>
</feature>
<feature type="compositionally biased region" description="Basic and acidic residues" evidence="1">
    <location>
        <begin position="195"/>
        <end position="204"/>
    </location>
</feature>
<sequence length="667" mass="72370">MGSYLSTTAKDPDDVTEWITYQKRKQELETKHKVTNRQGSGVSENQGTSNLEVHNGNLERGKGNSKETKSETILQPFSPKGVKSRQNQGANGVRGPNSALTEFLRSRGITANEIRRRAEQRAAEAAATPETPDDTSSALPAAVAIAAAATTSATTPAARRTRRAVAEESEAGPSTAAVSTSTASTGKKSKKRKKGGDGGDDGDHWNPYAKAIPVPGQIDFCAECNCRFTVTAYSRNGLDGDGLLCNTCGARDAKTQKADKKKRVQVKRAKKSTAQLILDGSNGGPKSLRELCINLVAKYIDDVEALGDIGTMNMDLICQIIARNRRLNSNTMKLFLDPGSTRLNIYDCSKIEADELQSIAAIVPTLRHLSLAFCGNINDAVLDYYAEKLTSLTSFHLGGPFLVTKACYDRFFRVVGPRLTTLILTDTARVNADVISSLVDNCQNLTELRLSDLNKFDDECVRLLTGLGKLEILQISNPGQDVTSGAVIDVLNSVGSGLKELDLSRCIGLTDEVLNAIHDCCPRLQILSIEDCELFTEAGLGSLFVNWTKNQGLSRVNFSRVINFSDDNLTSLLRHSGGTLEILNLNSCGKLTYAGLQAFLVKEGDCMKRLEDIDLGFIRQVDDMIVEGLAKRCANLRVVKVWGVPKMTQMVDVPRSVTVVGREADLL</sequence>
<dbReference type="SUPFAM" id="SSF52047">
    <property type="entry name" value="RNI-like"/>
    <property type="match status" value="1"/>
</dbReference>
<gene>
    <name evidence="4" type="primary">RAD7</name>
    <name evidence="4" type="ORF">Q9L58_002038</name>
</gene>
<dbReference type="InterPro" id="IPR032675">
    <property type="entry name" value="LRR_dom_sf"/>
</dbReference>
<evidence type="ECO:0000259" key="3">
    <source>
        <dbReference type="Pfam" id="PF25372"/>
    </source>
</evidence>
<feature type="region of interest" description="Disordered" evidence="1">
    <location>
        <begin position="116"/>
        <end position="208"/>
    </location>
</feature>